<keyword evidence="5" id="KW-0143">Chaperone</keyword>
<dbReference type="InterPro" id="IPR050643">
    <property type="entry name" value="Periplasmic_pilus_chap"/>
</dbReference>
<evidence type="ECO:0000313" key="11">
    <source>
        <dbReference type="Proteomes" id="UP000007843"/>
    </source>
</evidence>
<comment type="subcellular location">
    <subcellularLocation>
        <location evidence="1">Periplasm</location>
    </subcellularLocation>
</comment>
<gene>
    <name evidence="10" type="ordered locus">KOX_08430</name>
</gene>
<dbReference type="InterPro" id="IPR001829">
    <property type="entry name" value="Pili_assmbl_chaperone_bac"/>
</dbReference>
<keyword evidence="6" id="KW-0393">Immunoglobulin domain</keyword>
<sequence length="228" mass="25176">MKKLAYFICFCSCLSVAQASVVVGGTRVIFDGTQKAATVSVQNKDNVTNIVQSWIAVVDEASPAKDSFITTPPLFRLKAGEQGFVRILRSGKPLPEERESMFWLNIKGIPAMDSAPDKNMVQFAINSRIKLIFRPAALKNAIPEKFAEKLEWSAEGRDIKVKNTSPLYMNFSEITVNGKSVPEAWFVAPFSTIKIPVANTSLPGKKKITWSVINDYGMPGPKYTAIIQ</sequence>
<accession>A0A0H3H4M2</accession>
<keyword evidence="3 7" id="KW-0732">Signal</keyword>
<evidence type="ECO:0000256" key="7">
    <source>
        <dbReference type="SAM" id="SignalP"/>
    </source>
</evidence>
<dbReference type="NCBIfam" id="NF011823">
    <property type="entry name" value="PRK15295.1"/>
    <property type="match status" value="1"/>
</dbReference>
<evidence type="ECO:0000256" key="4">
    <source>
        <dbReference type="ARBA" id="ARBA00022764"/>
    </source>
</evidence>
<dbReference type="PRINTS" id="PR00969">
    <property type="entry name" value="CHAPERONPILI"/>
</dbReference>
<dbReference type="RefSeq" id="WP_014227560.1">
    <property type="nucleotide sequence ID" value="NC_016612.1"/>
</dbReference>
<dbReference type="EMBL" id="CP003218">
    <property type="protein sequence ID" value="AEX03414.1"/>
    <property type="molecule type" value="Genomic_DNA"/>
</dbReference>
<dbReference type="PANTHER" id="PTHR30251:SF9">
    <property type="entry name" value="CHAPERONE PROTEIN CAF1M"/>
    <property type="match status" value="1"/>
</dbReference>
<dbReference type="InterPro" id="IPR016148">
    <property type="entry name" value="Pili_assmbl_chaperone_C"/>
</dbReference>
<dbReference type="KEGG" id="kox:KOX_08430"/>
<proteinExistence type="inferred from homology"/>
<evidence type="ECO:0000259" key="8">
    <source>
        <dbReference type="Pfam" id="PF00345"/>
    </source>
</evidence>
<dbReference type="InterPro" id="IPR013783">
    <property type="entry name" value="Ig-like_fold"/>
</dbReference>
<dbReference type="GO" id="GO:0071555">
    <property type="term" value="P:cell wall organization"/>
    <property type="evidence" value="ECO:0007669"/>
    <property type="project" value="InterPro"/>
</dbReference>
<evidence type="ECO:0000259" key="9">
    <source>
        <dbReference type="Pfam" id="PF02753"/>
    </source>
</evidence>
<evidence type="ECO:0000256" key="3">
    <source>
        <dbReference type="ARBA" id="ARBA00022729"/>
    </source>
</evidence>
<comment type="similarity">
    <text evidence="2">Belongs to the periplasmic pilus chaperone family.</text>
</comment>
<feature type="signal peptide" evidence="7">
    <location>
        <begin position="1"/>
        <end position="19"/>
    </location>
</feature>
<evidence type="ECO:0000256" key="5">
    <source>
        <dbReference type="ARBA" id="ARBA00023186"/>
    </source>
</evidence>
<dbReference type="InterPro" id="IPR008962">
    <property type="entry name" value="PapD-like_sf"/>
</dbReference>
<dbReference type="GO" id="GO:0030288">
    <property type="term" value="C:outer membrane-bounded periplasmic space"/>
    <property type="evidence" value="ECO:0007669"/>
    <property type="project" value="InterPro"/>
</dbReference>
<feature type="domain" description="Pili assembly chaperone N-terminal" evidence="8">
    <location>
        <begin position="20"/>
        <end position="138"/>
    </location>
</feature>
<organism evidence="10 11">
    <name type="scientific">Klebsiella michiganensis (strain ATCC 8724 / DSM 4798 / JCM 20051 / NBRC 3318 / NRRL B-199 / KCTC 1686 / BUCSAV 143 / CCM 1901)</name>
    <dbReference type="NCBI Taxonomy" id="1006551"/>
    <lineage>
        <taxon>Bacteria</taxon>
        <taxon>Pseudomonadati</taxon>
        <taxon>Pseudomonadota</taxon>
        <taxon>Gammaproteobacteria</taxon>
        <taxon>Enterobacterales</taxon>
        <taxon>Enterobacteriaceae</taxon>
        <taxon>Klebsiella/Raoultella group</taxon>
        <taxon>Klebsiella</taxon>
    </lineage>
</organism>
<evidence type="ECO:0000256" key="6">
    <source>
        <dbReference type="ARBA" id="ARBA00023319"/>
    </source>
</evidence>
<dbReference type="SUPFAM" id="SSF49584">
    <property type="entry name" value="Periplasmic chaperone C-domain"/>
    <property type="match status" value="1"/>
</dbReference>
<dbReference type="AlphaFoldDB" id="A0A0H3H4M2"/>
<evidence type="ECO:0000256" key="1">
    <source>
        <dbReference type="ARBA" id="ARBA00004418"/>
    </source>
</evidence>
<dbReference type="Pfam" id="PF00345">
    <property type="entry name" value="PapD_N"/>
    <property type="match status" value="1"/>
</dbReference>
<dbReference type="SUPFAM" id="SSF49354">
    <property type="entry name" value="PapD-like"/>
    <property type="match status" value="1"/>
</dbReference>
<protein>
    <submittedName>
        <fullName evidence="10">Fimbrial assembly chaperone SthB</fullName>
    </submittedName>
</protein>
<feature type="chain" id="PRO_5002610726" evidence="7">
    <location>
        <begin position="20"/>
        <end position="228"/>
    </location>
</feature>
<dbReference type="Gene3D" id="2.60.40.10">
    <property type="entry name" value="Immunoglobulins"/>
    <property type="match status" value="2"/>
</dbReference>
<evidence type="ECO:0000313" key="10">
    <source>
        <dbReference type="EMBL" id="AEX03414.1"/>
    </source>
</evidence>
<dbReference type="Proteomes" id="UP000007843">
    <property type="component" value="Chromosome"/>
</dbReference>
<reference evidence="10 11" key="1">
    <citation type="journal article" date="2012" name="J. Bacteriol.">
        <title>Complete genome sequence of Klebsiella oxytoca KCTC 1686, used in production of 2,3-butanediol.</title>
        <authorList>
            <person name="Shin S.H."/>
            <person name="Kim S."/>
            <person name="Kim J.Y."/>
            <person name="Lee S."/>
            <person name="Um Y."/>
            <person name="Oh M.K."/>
            <person name="Kim Y.R."/>
            <person name="Lee J."/>
            <person name="Yang K.S."/>
        </authorList>
    </citation>
    <scope>NUCLEOTIDE SEQUENCE [LARGE SCALE GENOMIC DNA]</scope>
    <source>
        <strain evidence="11">ATCC 8724 / DSM 4798 / JCM 20051 / NBRC 3318 / NRRL B-199 / KCTC 1686</strain>
    </source>
</reference>
<name>A0A0H3H4M2_KLEM8</name>
<dbReference type="Pfam" id="PF02753">
    <property type="entry name" value="PapD_C"/>
    <property type="match status" value="1"/>
</dbReference>
<feature type="domain" description="Pili assembly chaperone C-terminal" evidence="9">
    <location>
        <begin position="161"/>
        <end position="217"/>
    </location>
</feature>
<keyword evidence="4" id="KW-0574">Periplasm</keyword>
<dbReference type="InterPro" id="IPR036316">
    <property type="entry name" value="Pili_assmbl_chap_C_dom_sf"/>
</dbReference>
<dbReference type="InterPro" id="IPR016147">
    <property type="entry name" value="Pili_assmbl_chaperone_N"/>
</dbReference>
<dbReference type="PATRIC" id="fig|1006551.4.peg.1699"/>
<evidence type="ECO:0000256" key="2">
    <source>
        <dbReference type="ARBA" id="ARBA00007399"/>
    </source>
</evidence>
<dbReference type="PANTHER" id="PTHR30251">
    <property type="entry name" value="PILUS ASSEMBLY CHAPERONE"/>
    <property type="match status" value="1"/>
</dbReference>
<dbReference type="HOGENOM" id="CLU_070768_2_2_6"/>